<sequence>MADREEVLSFKEINQLACLMAPIGVFDFKRLFTQLSNERGGVSAMKNPASVAALDGVHNNLRQGTSKVPFYGVQARTATAEAAQ</sequence>
<protein>
    <submittedName>
        <fullName evidence="1">Uncharacterized protein</fullName>
    </submittedName>
</protein>
<accession>A0ABN0Y7T4</accession>
<comment type="caution">
    <text evidence="1">The sequence shown here is derived from an EMBL/GenBank/DDBJ whole genome shotgun (WGS) entry which is preliminary data.</text>
</comment>
<proteinExistence type="predicted"/>
<dbReference type="Proteomes" id="UP001500791">
    <property type="component" value="Unassembled WGS sequence"/>
</dbReference>
<evidence type="ECO:0000313" key="2">
    <source>
        <dbReference type="Proteomes" id="UP001500791"/>
    </source>
</evidence>
<evidence type="ECO:0000313" key="1">
    <source>
        <dbReference type="EMBL" id="GAA0386348.1"/>
    </source>
</evidence>
<name>A0ABN0Y7T4_9CAUL</name>
<organism evidence="1 2">
    <name type="scientific">Brevundimonas terrae</name>
    <dbReference type="NCBI Taxonomy" id="363631"/>
    <lineage>
        <taxon>Bacteria</taxon>
        <taxon>Pseudomonadati</taxon>
        <taxon>Pseudomonadota</taxon>
        <taxon>Alphaproteobacteria</taxon>
        <taxon>Caulobacterales</taxon>
        <taxon>Caulobacteraceae</taxon>
        <taxon>Brevundimonas</taxon>
    </lineage>
</organism>
<keyword evidence="2" id="KW-1185">Reference proteome</keyword>
<dbReference type="EMBL" id="BAAAEJ010000003">
    <property type="protein sequence ID" value="GAA0386348.1"/>
    <property type="molecule type" value="Genomic_DNA"/>
</dbReference>
<gene>
    <name evidence="1" type="ORF">GCM10009093_11510</name>
</gene>
<reference evidence="1 2" key="1">
    <citation type="journal article" date="2019" name="Int. J. Syst. Evol. Microbiol.">
        <title>The Global Catalogue of Microorganisms (GCM) 10K type strain sequencing project: providing services to taxonomists for standard genome sequencing and annotation.</title>
        <authorList>
            <consortium name="The Broad Institute Genomics Platform"/>
            <consortium name="The Broad Institute Genome Sequencing Center for Infectious Disease"/>
            <person name="Wu L."/>
            <person name="Ma J."/>
        </authorList>
    </citation>
    <scope>NUCLEOTIDE SEQUENCE [LARGE SCALE GENOMIC DNA]</scope>
    <source>
        <strain evidence="1 2">JCM 13476</strain>
    </source>
</reference>